<comment type="caution">
    <text evidence="1">The sequence shown here is derived from an EMBL/GenBank/DDBJ whole genome shotgun (WGS) entry which is preliminary data.</text>
</comment>
<reference evidence="1 2" key="1">
    <citation type="submission" date="2020-08" db="EMBL/GenBank/DDBJ databases">
        <title>Genomic Encyclopedia of Type Strains, Phase IV (KMG-V): Genome sequencing to study the core and pangenomes of soil and plant-associated prokaryotes.</title>
        <authorList>
            <person name="Whitman W."/>
        </authorList>
    </citation>
    <scope>NUCLEOTIDE SEQUENCE [LARGE SCALE GENOMIC DNA]</scope>
    <source>
        <strain evidence="1 2">X5P2</strain>
    </source>
</reference>
<organism evidence="1 2">
    <name type="scientific">Tunturiibacter gelidiferens</name>
    <dbReference type="NCBI Taxonomy" id="3069689"/>
    <lineage>
        <taxon>Bacteria</taxon>
        <taxon>Pseudomonadati</taxon>
        <taxon>Acidobacteriota</taxon>
        <taxon>Terriglobia</taxon>
        <taxon>Terriglobales</taxon>
        <taxon>Acidobacteriaceae</taxon>
        <taxon>Tunturiibacter</taxon>
    </lineage>
</organism>
<protein>
    <submittedName>
        <fullName evidence="1">Uncharacterized protein</fullName>
    </submittedName>
</protein>
<accession>A0A9X0QKH9</accession>
<dbReference type="RefSeq" id="WP_183981634.1">
    <property type="nucleotide sequence ID" value="NZ_JACHEB010000019.1"/>
</dbReference>
<sequence>MQRDYAIDVNPVLKDSKYPTVRFVTTDRTTGGTTTVGGGEITERALRYSLRLEKLLRTDQLAHIEQHLDRQVPFTIFLTIDEEKMKEARLID</sequence>
<dbReference type="EMBL" id="JACHEB010000019">
    <property type="protein sequence ID" value="MBB5331859.1"/>
    <property type="molecule type" value="Genomic_DNA"/>
</dbReference>
<name>A0A9X0QKH9_9BACT</name>
<keyword evidence="2" id="KW-1185">Reference proteome</keyword>
<dbReference type="Proteomes" id="UP000535182">
    <property type="component" value="Unassembled WGS sequence"/>
</dbReference>
<gene>
    <name evidence="1" type="ORF">HDF14_005511</name>
</gene>
<proteinExistence type="predicted"/>
<evidence type="ECO:0000313" key="1">
    <source>
        <dbReference type="EMBL" id="MBB5331859.1"/>
    </source>
</evidence>
<evidence type="ECO:0000313" key="2">
    <source>
        <dbReference type="Proteomes" id="UP000535182"/>
    </source>
</evidence>
<dbReference type="AlphaFoldDB" id="A0A9X0QKH9"/>